<comment type="caution">
    <text evidence="2">The sequence shown here is derived from an EMBL/GenBank/DDBJ whole genome shotgun (WGS) entry which is preliminary data.</text>
</comment>
<dbReference type="AlphaFoldDB" id="A0A106QDB3"/>
<proteinExistence type="predicted"/>
<evidence type="ECO:0000313" key="2">
    <source>
        <dbReference type="EMBL" id="KWA84097.1"/>
    </source>
</evidence>
<feature type="transmembrane region" description="Helical" evidence="1">
    <location>
        <begin position="58"/>
        <end position="79"/>
    </location>
</feature>
<gene>
    <name evidence="2" type="ORF">WL29_22290</name>
</gene>
<evidence type="ECO:0000313" key="3">
    <source>
        <dbReference type="Proteomes" id="UP000060630"/>
    </source>
</evidence>
<reference evidence="2 3" key="1">
    <citation type="submission" date="2015-11" db="EMBL/GenBank/DDBJ databases">
        <title>Expanding the genomic diversity of Burkholderia species for the development of highly accurate diagnostics.</title>
        <authorList>
            <person name="Sahl J."/>
            <person name="Keim P."/>
            <person name="Wagner D."/>
        </authorList>
    </citation>
    <scope>NUCLEOTIDE SEQUENCE [LARGE SCALE GENOMIC DNA]</scope>
    <source>
        <strain evidence="2 3">MSMB2087WGS</strain>
    </source>
</reference>
<organism evidence="2 3">
    <name type="scientific">Burkholderia ubonensis</name>
    <dbReference type="NCBI Taxonomy" id="101571"/>
    <lineage>
        <taxon>Bacteria</taxon>
        <taxon>Pseudomonadati</taxon>
        <taxon>Pseudomonadota</taxon>
        <taxon>Betaproteobacteria</taxon>
        <taxon>Burkholderiales</taxon>
        <taxon>Burkholderiaceae</taxon>
        <taxon>Burkholderia</taxon>
        <taxon>Burkholderia cepacia complex</taxon>
    </lineage>
</organism>
<keyword evidence="1" id="KW-0812">Transmembrane</keyword>
<sequence length="85" mass="9486">MKFFIIGAVYGPILLAMVGGYLRYKAVSGFQATLRENLDYRAFRRRIKFSPYARRYKLGMALIIGAPLVTLIGIVLLRLTGAMAA</sequence>
<keyword evidence="1" id="KW-1133">Transmembrane helix</keyword>
<dbReference type="RefSeq" id="WP_060192495.1">
    <property type="nucleotide sequence ID" value="NZ_LPHD01000049.1"/>
</dbReference>
<dbReference type="Proteomes" id="UP000060630">
    <property type="component" value="Unassembled WGS sequence"/>
</dbReference>
<protein>
    <submittedName>
        <fullName evidence="2">Uncharacterized protein</fullName>
    </submittedName>
</protein>
<name>A0A106QDB3_9BURK</name>
<keyword evidence="1" id="KW-0472">Membrane</keyword>
<feature type="transmembrane region" description="Helical" evidence="1">
    <location>
        <begin position="6"/>
        <end position="24"/>
    </location>
</feature>
<dbReference type="EMBL" id="LPHD01000049">
    <property type="protein sequence ID" value="KWA84097.1"/>
    <property type="molecule type" value="Genomic_DNA"/>
</dbReference>
<evidence type="ECO:0000256" key="1">
    <source>
        <dbReference type="SAM" id="Phobius"/>
    </source>
</evidence>
<accession>A0A106QDB3</accession>